<dbReference type="InterPro" id="IPR038765">
    <property type="entry name" value="Papain-like_cys_pep_sf"/>
</dbReference>
<evidence type="ECO:0000313" key="7">
    <source>
        <dbReference type="EMBL" id="CAH9137771.1"/>
    </source>
</evidence>
<evidence type="ECO:0000256" key="3">
    <source>
        <dbReference type="ARBA" id="ARBA00022801"/>
    </source>
</evidence>
<dbReference type="AlphaFoldDB" id="A0AAV0FQ94"/>
<reference evidence="7" key="1">
    <citation type="submission" date="2022-07" db="EMBL/GenBank/DDBJ databases">
        <authorList>
            <person name="Macas J."/>
            <person name="Novak P."/>
            <person name="Neumann P."/>
        </authorList>
    </citation>
    <scope>NUCLEOTIDE SEQUENCE</scope>
</reference>
<keyword evidence="8" id="KW-1185">Reference proteome</keyword>
<evidence type="ECO:0000259" key="6">
    <source>
        <dbReference type="PROSITE" id="PS50600"/>
    </source>
</evidence>
<proteinExistence type="inferred from homology"/>
<gene>
    <name evidence="7" type="ORF">CEPIT_LOCUS36285</name>
</gene>
<accession>A0AAV0FQ94</accession>
<evidence type="ECO:0000256" key="5">
    <source>
        <dbReference type="SAM" id="MobiDB-lite"/>
    </source>
</evidence>
<evidence type="ECO:0000256" key="1">
    <source>
        <dbReference type="ARBA" id="ARBA00005234"/>
    </source>
</evidence>
<keyword evidence="4" id="KW-0175">Coiled coil</keyword>
<feature type="compositionally biased region" description="Polar residues" evidence="5">
    <location>
        <begin position="422"/>
        <end position="434"/>
    </location>
</feature>
<dbReference type="InterPro" id="IPR003653">
    <property type="entry name" value="Peptidase_C48_C"/>
</dbReference>
<dbReference type="GO" id="GO:0006508">
    <property type="term" value="P:proteolysis"/>
    <property type="evidence" value="ECO:0007669"/>
    <property type="project" value="UniProtKB-KW"/>
</dbReference>
<sequence length="823" mass="92640">MAERALQLQIAVSEHFPASYSLCSKYSEAAQFLNERLSPEQLTMFKDTPWGHLLDAPEMQFSGQIIHMLLLRLVRQQPADELWFCVRGKLLKFTFADFVRITGLPSNGERPELSTDKKNSIVKKFFKGRTEITYQQLKNRMEEYKAPSKGDPLPGVKLASLYYTQCVLLSRDKRTKISPDFFKWIDDFESFKKYPWALESYNATVNHMKSLMVGQPKFFQDSKKDDPTYDKMRNTMYGFPHVLQVWAYENIPDLGKLAATKVGEEGCGLLNWKAERYFHAAKLQEKVFFEESVPADEDGDDSVLGHSIVVEELKKLRTCIESLDSRLKVVEDNVAEMKALVVARFGKSDENAAANPLSGEEEVVAEGRPPVHEGGCHTRVNHIVVEDEVVAQGSPPLDEGPSHTSLNPLSGEDEAVPEGSPSFDQGQSHTSVNPLSGEDEPVAKGNPPIDQAASQICVTPLCGEDEAVGEGTHPLDHVPSYTGVNSLSQECHTPTNLMLCSSELGADNLHEISAKAPFENLDWADVDEDGGSAAIDVLVLEDQCRKAKLKGRKRKCSKYHCSPFTDPTRKRAKVQNKNRSPTFVDIRDDEWLELKKWVEEDDNLEPTVVVLAITGYNKVSRKFVRELIEPEEWLSSEHIDALCSLIQKSMVNKKIGLIGPYFTYTILNKDINVPKHWAEDRLLPRVNWSSFEKVLIPLNVDGLHWILTEVDLKAKVVRVYDSLRSAKSKSTAHHLCIRLPYLLNVIKCPESAAGSDDFKPWPAQVVPDVPQQRGSSECGVMTMAFAEHLALEYPLTPGCDYDNMLDMRSQFAVRLWRLKKTDV</sequence>
<feature type="coiled-coil region" evidence="4">
    <location>
        <begin position="313"/>
        <end position="340"/>
    </location>
</feature>
<evidence type="ECO:0000256" key="4">
    <source>
        <dbReference type="SAM" id="Coils"/>
    </source>
</evidence>
<name>A0AAV0FQ94_9ASTE</name>
<dbReference type="InterPro" id="IPR015410">
    <property type="entry name" value="DUF1985"/>
</dbReference>
<dbReference type="Pfam" id="PF09331">
    <property type="entry name" value="DUF1985"/>
    <property type="match status" value="1"/>
</dbReference>
<feature type="region of interest" description="Disordered" evidence="5">
    <location>
        <begin position="392"/>
        <end position="449"/>
    </location>
</feature>
<dbReference type="SUPFAM" id="SSF54001">
    <property type="entry name" value="Cysteine proteinases"/>
    <property type="match status" value="1"/>
</dbReference>
<dbReference type="PROSITE" id="PS50600">
    <property type="entry name" value="ULP_PROTEASE"/>
    <property type="match status" value="1"/>
</dbReference>
<dbReference type="EMBL" id="CAMAPF010001001">
    <property type="protein sequence ID" value="CAH9137771.1"/>
    <property type="molecule type" value="Genomic_DNA"/>
</dbReference>
<dbReference type="PANTHER" id="PTHR48449">
    <property type="entry name" value="DUF1985 DOMAIN-CONTAINING PROTEIN"/>
    <property type="match status" value="1"/>
</dbReference>
<feature type="domain" description="Ubiquitin-like protease family profile" evidence="6">
    <location>
        <begin position="617"/>
        <end position="789"/>
    </location>
</feature>
<keyword evidence="2" id="KW-0645">Protease</keyword>
<dbReference type="Proteomes" id="UP001152523">
    <property type="component" value="Unassembled WGS sequence"/>
</dbReference>
<evidence type="ECO:0000256" key="2">
    <source>
        <dbReference type="ARBA" id="ARBA00022670"/>
    </source>
</evidence>
<dbReference type="PANTHER" id="PTHR48449:SF1">
    <property type="entry name" value="DUF1985 DOMAIN-CONTAINING PROTEIN"/>
    <property type="match status" value="1"/>
</dbReference>
<dbReference type="Gene3D" id="3.40.395.10">
    <property type="entry name" value="Adenoviral Proteinase, Chain A"/>
    <property type="match status" value="1"/>
</dbReference>
<dbReference type="Pfam" id="PF02902">
    <property type="entry name" value="Peptidase_C48"/>
    <property type="match status" value="1"/>
</dbReference>
<evidence type="ECO:0000313" key="8">
    <source>
        <dbReference type="Proteomes" id="UP001152523"/>
    </source>
</evidence>
<comment type="similarity">
    <text evidence="1">Belongs to the peptidase C48 family.</text>
</comment>
<dbReference type="GO" id="GO:0008234">
    <property type="term" value="F:cysteine-type peptidase activity"/>
    <property type="evidence" value="ECO:0007669"/>
    <property type="project" value="InterPro"/>
</dbReference>
<organism evidence="7 8">
    <name type="scientific">Cuscuta epithymum</name>
    <dbReference type="NCBI Taxonomy" id="186058"/>
    <lineage>
        <taxon>Eukaryota</taxon>
        <taxon>Viridiplantae</taxon>
        <taxon>Streptophyta</taxon>
        <taxon>Embryophyta</taxon>
        <taxon>Tracheophyta</taxon>
        <taxon>Spermatophyta</taxon>
        <taxon>Magnoliopsida</taxon>
        <taxon>eudicotyledons</taxon>
        <taxon>Gunneridae</taxon>
        <taxon>Pentapetalae</taxon>
        <taxon>asterids</taxon>
        <taxon>lamiids</taxon>
        <taxon>Solanales</taxon>
        <taxon>Convolvulaceae</taxon>
        <taxon>Cuscuteae</taxon>
        <taxon>Cuscuta</taxon>
        <taxon>Cuscuta subgen. Cuscuta</taxon>
    </lineage>
</organism>
<protein>
    <recommendedName>
        <fullName evidence="6">Ubiquitin-like protease family profile domain-containing protein</fullName>
    </recommendedName>
</protein>
<comment type="caution">
    <text evidence="7">The sequence shown here is derived from an EMBL/GenBank/DDBJ whole genome shotgun (WGS) entry which is preliminary data.</text>
</comment>
<keyword evidence="3" id="KW-0378">Hydrolase</keyword>